<dbReference type="EMBL" id="JBHSXM010000001">
    <property type="protein sequence ID" value="MFC6834947.1"/>
    <property type="molecule type" value="Genomic_DNA"/>
</dbReference>
<organism evidence="1 2">
    <name type="scientific">Halomarina ordinaria</name>
    <dbReference type="NCBI Taxonomy" id="3033939"/>
    <lineage>
        <taxon>Archaea</taxon>
        <taxon>Methanobacteriati</taxon>
        <taxon>Methanobacteriota</taxon>
        <taxon>Stenosarchaea group</taxon>
        <taxon>Halobacteria</taxon>
        <taxon>Halobacteriales</taxon>
        <taxon>Natronomonadaceae</taxon>
        <taxon>Halomarina</taxon>
    </lineage>
</organism>
<dbReference type="AlphaFoldDB" id="A0ABD5U863"/>
<proteinExistence type="predicted"/>
<keyword evidence="2" id="KW-1185">Reference proteome</keyword>
<accession>A0ABD5U863</accession>
<gene>
    <name evidence="1" type="ORF">ACFQHK_00325</name>
</gene>
<protein>
    <submittedName>
        <fullName evidence="1">Uncharacterized protein</fullName>
    </submittedName>
</protein>
<evidence type="ECO:0000313" key="1">
    <source>
        <dbReference type="EMBL" id="MFC6834947.1"/>
    </source>
</evidence>
<name>A0ABD5U863_9EURY</name>
<dbReference type="Proteomes" id="UP001596406">
    <property type="component" value="Unassembled WGS sequence"/>
</dbReference>
<evidence type="ECO:0000313" key="2">
    <source>
        <dbReference type="Proteomes" id="UP001596406"/>
    </source>
</evidence>
<reference evidence="1 2" key="1">
    <citation type="journal article" date="2019" name="Int. J. Syst. Evol. Microbiol.">
        <title>The Global Catalogue of Microorganisms (GCM) 10K type strain sequencing project: providing services to taxonomists for standard genome sequencing and annotation.</title>
        <authorList>
            <consortium name="The Broad Institute Genomics Platform"/>
            <consortium name="The Broad Institute Genome Sequencing Center for Infectious Disease"/>
            <person name="Wu L."/>
            <person name="Ma J."/>
        </authorList>
    </citation>
    <scope>NUCLEOTIDE SEQUENCE [LARGE SCALE GENOMIC DNA]</scope>
    <source>
        <strain evidence="1 2">PSRA2</strain>
    </source>
</reference>
<sequence>MTAFRWEVLILRGPVMGTRELRLMHHSGRVEVAVVPYASGYDGQEVGYAVEVVESTTYDADATRWVDHEVTATPGSSPSLSTALALAFETVLDVDAHVDRALEATPTDPPPRESDD</sequence>
<comment type="caution">
    <text evidence="1">The sequence shown here is derived from an EMBL/GenBank/DDBJ whole genome shotgun (WGS) entry which is preliminary data.</text>
</comment>